<gene>
    <name evidence="3" type="ORF">C2L65_17730</name>
</gene>
<sequence length="215" mass="22954">MDAQESPDRERGGRQQQYESAYLPDSDDPQARHYSWVQICLISAMGLAVGVMGTAAYVIWFNRDQVAYAEAVESARRPLPTTATSANGDLRIPSHAAAAVPTSSVSGRVIPATPTQKPAPANTDSLAAAQTADDDTDADADANDPSQAARTAPGPNNSAAARADRGKQPGNAARHAQRAKPKETFVSRLTAMFRKVGYNRRTREPGNNPDPYSHP</sequence>
<feature type="region of interest" description="Disordered" evidence="1">
    <location>
        <begin position="1"/>
        <end position="26"/>
    </location>
</feature>
<keyword evidence="2" id="KW-1133">Transmembrane helix</keyword>
<keyword evidence="2" id="KW-0812">Transmembrane</keyword>
<feature type="compositionally biased region" description="Acidic residues" evidence="1">
    <location>
        <begin position="132"/>
        <end position="142"/>
    </location>
</feature>
<evidence type="ECO:0000313" key="4">
    <source>
        <dbReference type="Proteomes" id="UP000243502"/>
    </source>
</evidence>
<feature type="region of interest" description="Disordered" evidence="1">
    <location>
        <begin position="75"/>
        <end position="215"/>
    </location>
</feature>
<dbReference type="RefSeq" id="WP_042314361.1">
    <property type="nucleotide sequence ID" value="NZ_CP026112.1"/>
</dbReference>
<organism evidence="3 4">
    <name type="scientific">Paraburkholderia terrae</name>
    <dbReference type="NCBI Taxonomy" id="311230"/>
    <lineage>
        <taxon>Bacteria</taxon>
        <taxon>Pseudomonadati</taxon>
        <taxon>Pseudomonadota</taxon>
        <taxon>Betaproteobacteria</taxon>
        <taxon>Burkholderiales</taxon>
        <taxon>Burkholderiaceae</taxon>
        <taxon>Paraburkholderia</taxon>
    </lineage>
</organism>
<name>A0A2I8EPR8_9BURK</name>
<dbReference type="Proteomes" id="UP000243502">
    <property type="component" value="Chromosome 2"/>
</dbReference>
<evidence type="ECO:0000256" key="2">
    <source>
        <dbReference type="SAM" id="Phobius"/>
    </source>
</evidence>
<evidence type="ECO:0000313" key="3">
    <source>
        <dbReference type="EMBL" id="AUT61566.1"/>
    </source>
</evidence>
<keyword evidence="2" id="KW-0472">Membrane</keyword>
<proteinExistence type="predicted"/>
<feature type="transmembrane region" description="Helical" evidence="2">
    <location>
        <begin position="36"/>
        <end position="60"/>
    </location>
</feature>
<accession>A0A2I8EPR8</accession>
<reference evidence="3 4" key="1">
    <citation type="submission" date="2018-01" db="EMBL/GenBank/DDBJ databases">
        <title>Species boundaries and ecological features among Paraburkholderia terrae DSMZ17804T, P. hospita DSMZ17164T and P. caribensis DSMZ13236T.</title>
        <authorList>
            <person name="Pratama A.A."/>
        </authorList>
    </citation>
    <scope>NUCLEOTIDE SEQUENCE [LARGE SCALE GENOMIC DNA]</scope>
    <source>
        <strain evidence="3 4">DSM 17804</strain>
    </source>
</reference>
<dbReference type="EMBL" id="CP026112">
    <property type="protein sequence ID" value="AUT61566.1"/>
    <property type="molecule type" value="Genomic_DNA"/>
</dbReference>
<dbReference type="KEGG" id="pter:C2L65_17730"/>
<dbReference type="OrthoDB" id="9006324at2"/>
<dbReference type="AlphaFoldDB" id="A0A2I8EPR8"/>
<feature type="compositionally biased region" description="Basic and acidic residues" evidence="1">
    <location>
        <begin position="1"/>
        <end position="13"/>
    </location>
</feature>
<evidence type="ECO:0000256" key="1">
    <source>
        <dbReference type="SAM" id="MobiDB-lite"/>
    </source>
</evidence>
<protein>
    <submittedName>
        <fullName evidence="3">Uncharacterized protein</fullName>
    </submittedName>
</protein>
<feature type="compositionally biased region" description="Polar residues" evidence="1">
    <location>
        <begin position="145"/>
        <end position="159"/>
    </location>
</feature>